<dbReference type="SUPFAM" id="SSF144000">
    <property type="entry name" value="Oxysterol-binding protein-like"/>
    <property type="match status" value="1"/>
</dbReference>
<dbReference type="InterPro" id="IPR000648">
    <property type="entry name" value="Oxysterol-bd"/>
</dbReference>
<evidence type="ECO:0000313" key="4">
    <source>
        <dbReference type="EMBL" id="CAD9096388.1"/>
    </source>
</evidence>
<dbReference type="Gene3D" id="3.30.70.3490">
    <property type="match status" value="1"/>
</dbReference>
<comment type="similarity">
    <text evidence="1">Belongs to the OSBP family.</text>
</comment>
<dbReference type="PANTHER" id="PTHR10972:SF102">
    <property type="entry name" value="OXYSTEROL-BINDING PROTEIN"/>
    <property type="match status" value="1"/>
</dbReference>
<protein>
    <recommendedName>
        <fullName evidence="5">Oxysterol-binding protein</fullName>
    </recommendedName>
</protein>
<dbReference type="GO" id="GO:0032934">
    <property type="term" value="F:sterol binding"/>
    <property type="evidence" value="ECO:0007669"/>
    <property type="project" value="TreeGrafter"/>
</dbReference>
<keyword evidence="2" id="KW-0175">Coiled coil</keyword>
<proteinExistence type="inferred from homology"/>
<evidence type="ECO:0000256" key="2">
    <source>
        <dbReference type="SAM" id="Coils"/>
    </source>
</evidence>
<accession>A0A7S1L794</accession>
<evidence type="ECO:0008006" key="5">
    <source>
        <dbReference type="Google" id="ProtNLM"/>
    </source>
</evidence>
<feature type="region of interest" description="Disordered" evidence="3">
    <location>
        <begin position="1"/>
        <end position="26"/>
    </location>
</feature>
<sequence length="416" mass="45715">MSWFGKMFSKGEKKEAEVAVSKDDDKPVAAEEADEVLAEDNRSLLLQLISANGLSMGMDLSKVALPTFILEPRSLLEKLSDTVIHPEILTDIPQKDTPEARMLAVVRWYMSAYHVRPKGTKKPFNPVLGETFSAHFKAAETTTCKDGITWTAQQVSHHPPVSAFFARDDAGTVVIQGCFAPKSKFLGNSAASMGGGAFRIYLPQHDEVYYLNWPSVYVRGVLFGTLLMEVAGNVVIACPKNNLTATLDFQAKGFFGGAYHHVAGSVFRGTKAEQKKAEKVYEISGFWTGKTTYKHMPDGETHTLFDVATNPLGRITDDLTDVAIAANGGPNEKRDELHKILPSRATWKPVADAIAAKDQDTATSCKQEIEQAQRDIRAARAEAGQTFKPTLFEHTGEDDWEYIGPNAIKLPHVQLS</sequence>
<feature type="compositionally biased region" description="Basic and acidic residues" evidence="3">
    <location>
        <begin position="9"/>
        <end position="26"/>
    </location>
</feature>
<dbReference type="AlphaFoldDB" id="A0A7S1L794"/>
<evidence type="ECO:0000256" key="3">
    <source>
        <dbReference type="SAM" id="MobiDB-lite"/>
    </source>
</evidence>
<dbReference type="Gene3D" id="1.10.287.2720">
    <property type="match status" value="1"/>
</dbReference>
<dbReference type="PANTHER" id="PTHR10972">
    <property type="entry name" value="OXYSTEROL-BINDING PROTEIN-RELATED"/>
    <property type="match status" value="1"/>
</dbReference>
<dbReference type="Gene3D" id="2.40.160.120">
    <property type="match status" value="1"/>
</dbReference>
<dbReference type="GO" id="GO:0005829">
    <property type="term" value="C:cytosol"/>
    <property type="evidence" value="ECO:0007669"/>
    <property type="project" value="TreeGrafter"/>
</dbReference>
<gene>
    <name evidence="4" type="ORF">NDES1114_LOCUS4710</name>
</gene>
<dbReference type="GO" id="GO:0016020">
    <property type="term" value="C:membrane"/>
    <property type="evidence" value="ECO:0007669"/>
    <property type="project" value="TreeGrafter"/>
</dbReference>
<evidence type="ECO:0000256" key="1">
    <source>
        <dbReference type="ARBA" id="ARBA00008842"/>
    </source>
</evidence>
<dbReference type="Pfam" id="PF01237">
    <property type="entry name" value="Oxysterol_BP"/>
    <property type="match status" value="1"/>
</dbReference>
<dbReference type="FunFam" id="1.10.287.2720:FF:000001">
    <property type="entry name" value="Oxysterol-binding OBPalpha"/>
    <property type="match status" value="1"/>
</dbReference>
<name>A0A7S1L794_NEODS</name>
<reference evidence="4" key="1">
    <citation type="submission" date="2021-01" db="EMBL/GenBank/DDBJ databases">
        <authorList>
            <person name="Corre E."/>
            <person name="Pelletier E."/>
            <person name="Niang G."/>
            <person name="Scheremetjew M."/>
            <person name="Finn R."/>
            <person name="Kale V."/>
            <person name="Holt S."/>
            <person name="Cochrane G."/>
            <person name="Meng A."/>
            <person name="Brown T."/>
            <person name="Cohen L."/>
        </authorList>
    </citation>
    <scope>NUCLEOTIDE SEQUENCE</scope>
    <source>
        <strain evidence="4">CCAP 1951/1</strain>
    </source>
</reference>
<feature type="coiled-coil region" evidence="2">
    <location>
        <begin position="355"/>
        <end position="382"/>
    </location>
</feature>
<dbReference type="InterPro" id="IPR037239">
    <property type="entry name" value="OSBP_sf"/>
</dbReference>
<dbReference type="EMBL" id="HBGF01006935">
    <property type="protein sequence ID" value="CAD9096388.1"/>
    <property type="molecule type" value="Transcribed_RNA"/>
</dbReference>
<organism evidence="4">
    <name type="scientific">Neobodo designis</name>
    <name type="common">Flagellated protozoan</name>
    <name type="synonym">Bodo designis</name>
    <dbReference type="NCBI Taxonomy" id="312471"/>
    <lineage>
        <taxon>Eukaryota</taxon>
        <taxon>Discoba</taxon>
        <taxon>Euglenozoa</taxon>
        <taxon>Kinetoplastea</taxon>
        <taxon>Metakinetoplastina</taxon>
        <taxon>Neobodonida</taxon>
        <taxon>Neobodo</taxon>
    </lineage>
</organism>